<dbReference type="EMBL" id="AMFJ01021650">
    <property type="protein sequence ID" value="EKD66105.1"/>
    <property type="molecule type" value="Genomic_DNA"/>
</dbReference>
<proteinExistence type="predicted"/>
<evidence type="ECO:0008006" key="3">
    <source>
        <dbReference type="Google" id="ProtNLM"/>
    </source>
</evidence>
<sequence>MRYNPRGFLENKSFWLLKPLCHFERSEKSILIYKYTIMSLNYFDELFFAKYVKSDDEVIEVCHKHPIWIIDDILIWMFFWVILPSFFYYNNTFNSNNLVDFIYFESFVIFIYLVLMYKIFDWYNDSWIITSNWIIDLDWQLFKANIVYIDFDDIKWIELQQSSIWDWFLDKANIIIHLEGEDSTFILEDAKSPKNIVWFIQEVIEEKQKAAEEEDQGSFELLVNTLKKVVKDHLVEGREVEDNNKDDIEKVLGKKWTVDLRDIK</sequence>
<keyword evidence="1" id="KW-0812">Transmembrane</keyword>
<gene>
    <name evidence="2" type="ORF">ACD_49C00064G0008</name>
</gene>
<evidence type="ECO:0000256" key="1">
    <source>
        <dbReference type="SAM" id="Phobius"/>
    </source>
</evidence>
<keyword evidence="1" id="KW-0472">Membrane</keyword>
<organism evidence="2">
    <name type="scientific">uncultured bacterium</name>
    <name type="common">gcode 4</name>
    <dbReference type="NCBI Taxonomy" id="1234023"/>
    <lineage>
        <taxon>Bacteria</taxon>
        <taxon>environmental samples</taxon>
    </lineage>
</organism>
<feature type="transmembrane region" description="Helical" evidence="1">
    <location>
        <begin position="73"/>
        <end position="89"/>
    </location>
</feature>
<accession>K2ADJ1</accession>
<evidence type="ECO:0000313" key="2">
    <source>
        <dbReference type="EMBL" id="EKD66105.1"/>
    </source>
</evidence>
<dbReference type="AlphaFoldDB" id="K2ADJ1"/>
<comment type="caution">
    <text evidence="2">The sequence shown here is derived from an EMBL/GenBank/DDBJ whole genome shotgun (WGS) entry which is preliminary data.</text>
</comment>
<feature type="transmembrane region" description="Helical" evidence="1">
    <location>
        <begin position="101"/>
        <end position="120"/>
    </location>
</feature>
<protein>
    <recommendedName>
        <fullName evidence="3">DUF304 domain-containing protein</fullName>
    </recommendedName>
</protein>
<reference evidence="2" key="1">
    <citation type="journal article" date="2012" name="Science">
        <title>Fermentation, hydrogen, and sulfur metabolism in multiple uncultivated bacterial phyla.</title>
        <authorList>
            <person name="Wrighton K.C."/>
            <person name="Thomas B.C."/>
            <person name="Sharon I."/>
            <person name="Miller C.S."/>
            <person name="Castelle C.J."/>
            <person name="VerBerkmoes N.C."/>
            <person name="Wilkins M.J."/>
            <person name="Hettich R.L."/>
            <person name="Lipton M.S."/>
            <person name="Williams K.H."/>
            <person name="Long P.E."/>
            <person name="Banfield J.F."/>
        </authorList>
    </citation>
    <scope>NUCLEOTIDE SEQUENCE [LARGE SCALE GENOMIC DNA]</scope>
</reference>
<name>K2ADJ1_9BACT</name>
<keyword evidence="1" id="KW-1133">Transmembrane helix</keyword>